<accession>A0AAV2E690</accession>
<evidence type="ECO:0000313" key="2">
    <source>
        <dbReference type="Proteomes" id="UP001497516"/>
    </source>
</evidence>
<sequence length="88" mass="10360">MEDSIVAMTPWTRSKCPVSEDPASVFPEPTKKKKYAAMAGQVFDMEKLLDHKEERFQTQIQHQLCPFKREIDQNFEALKLRMKSEQEK</sequence>
<reference evidence="1 2" key="1">
    <citation type="submission" date="2024-04" db="EMBL/GenBank/DDBJ databases">
        <authorList>
            <person name="Fracassetti M."/>
        </authorList>
    </citation>
    <scope>NUCLEOTIDE SEQUENCE [LARGE SCALE GENOMIC DNA]</scope>
</reference>
<dbReference type="EMBL" id="OZ034817">
    <property type="protein sequence ID" value="CAL1381202.1"/>
    <property type="molecule type" value="Genomic_DNA"/>
</dbReference>
<dbReference type="AlphaFoldDB" id="A0AAV2E690"/>
<proteinExistence type="predicted"/>
<dbReference type="Proteomes" id="UP001497516">
    <property type="component" value="Chromosome 4"/>
</dbReference>
<organism evidence="1 2">
    <name type="scientific">Linum trigynum</name>
    <dbReference type="NCBI Taxonomy" id="586398"/>
    <lineage>
        <taxon>Eukaryota</taxon>
        <taxon>Viridiplantae</taxon>
        <taxon>Streptophyta</taxon>
        <taxon>Embryophyta</taxon>
        <taxon>Tracheophyta</taxon>
        <taxon>Spermatophyta</taxon>
        <taxon>Magnoliopsida</taxon>
        <taxon>eudicotyledons</taxon>
        <taxon>Gunneridae</taxon>
        <taxon>Pentapetalae</taxon>
        <taxon>rosids</taxon>
        <taxon>fabids</taxon>
        <taxon>Malpighiales</taxon>
        <taxon>Linaceae</taxon>
        <taxon>Linum</taxon>
    </lineage>
</organism>
<name>A0AAV2E690_9ROSI</name>
<keyword evidence="2" id="KW-1185">Reference proteome</keyword>
<protein>
    <submittedName>
        <fullName evidence="1">Uncharacterized protein</fullName>
    </submittedName>
</protein>
<gene>
    <name evidence="1" type="ORF">LTRI10_LOCUS22598</name>
</gene>
<evidence type="ECO:0000313" key="1">
    <source>
        <dbReference type="EMBL" id="CAL1381202.1"/>
    </source>
</evidence>